<keyword evidence="3 9" id="KW-1003">Cell membrane</keyword>
<feature type="transmembrane region" description="Helical" evidence="9">
    <location>
        <begin position="511"/>
        <end position="533"/>
    </location>
</feature>
<evidence type="ECO:0000313" key="11">
    <source>
        <dbReference type="EMBL" id="ODR99902.1"/>
    </source>
</evidence>
<evidence type="ECO:0000256" key="5">
    <source>
        <dbReference type="ARBA" id="ARBA00022692"/>
    </source>
</evidence>
<dbReference type="InterPro" id="IPR045378">
    <property type="entry name" value="LNT_N"/>
</dbReference>
<feature type="transmembrane region" description="Helical" evidence="9">
    <location>
        <begin position="37"/>
        <end position="58"/>
    </location>
</feature>
<dbReference type="InterPro" id="IPR004563">
    <property type="entry name" value="Apolipo_AcylTrfase"/>
</dbReference>
<dbReference type="EMBL" id="LPWG01000010">
    <property type="protein sequence ID" value="ODR99902.1"/>
    <property type="molecule type" value="Genomic_DNA"/>
</dbReference>
<feature type="transmembrane region" description="Helical" evidence="9">
    <location>
        <begin position="70"/>
        <end position="91"/>
    </location>
</feature>
<comment type="similarity">
    <text evidence="2 9">Belongs to the CN hydrolase family. Apolipoprotein N-acyltransferase subfamily.</text>
</comment>
<sequence>MAGPASLAAWTAGLTGAKRAAAGVFLGAVSVLAFAPFHIWPVLFVSLGGLVWLLDGCFRARATRPARLSCAALTGFWFGFGFFVTGLYWVAEAFLVEPWRHGWLIPLVMTVLPGGMALFFVAGCVLAMAVWHPGPARIFALALGLGLSEFARGHVLTGLPWNLIGYGLLANAPLMQLAALFGVYAVTVFAVALFAAPAAIWNGGGARSRGALLAAGLLFVLLGTSYVWGEMRLAGTREAPAPLRVRLVQANIDQAEKWRPENATGIFETYLDMTRRPGLEAIDIVVWPETALPFPLDTSPDALAAIGAALPANTVLLVGSARWTERRNAHGILLDRHAYNSLMTVNSEGQVVSVYDKIHLVPFGEFLPYQEVLESLGVMQMTGVRGGFTEGAGPRLLDVPGAPPALPLICYEIIFPEEVRPPPGLRSADARPGWMLNVTNDAWFGSSAGPYQHFHQARVRAVELGLPLIRVANTGISAVVDPLGRILAEVELGIQDTVDAELPVAGPITPYALWGPWMTLLALGTAVLGWLVCRKRIGSPNLTGQPRSTYEFDGAGKLGTMSSRRSFITAPFEKDNGREETQPN</sequence>
<evidence type="ECO:0000256" key="2">
    <source>
        <dbReference type="ARBA" id="ARBA00010065"/>
    </source>
</evidence>
<gene>
    <name evidence="9" type="primary">lnt</name>
    <name evidence="11" type="ORF">AUC68_01895</name>
</gene>
<dbReference type="SUPFAM" id="SSF56317">
    <property type="entry name" value="Carbon-nitrogen hydrolase"/>
    <property type="match status" value="1"/>
</dbReference>
<dbReference type="AlphaFoldDB" id="A0A1E3W275"/>
<dbReference type="NCBIfam" id="TIGR00546">
    <property type="entry name" value="lnt"/>
    <property type="match status" value="1"/>
</dbReference>
<comment type="catalytic activity">
    <reaction evidence="9">
        <text>N-terminal S-1,2-diacyl-sn-glyceryl-L-cysteinyl-[lipoprotein] + a glycerophospholipid = N-acyl-S-1,2-diacyl-sn-glyceryl-L-cysteinyl-[lipoprotein] + a 2-acyl-sn-glycero-3-phospholipid + H(+)</text>
        <dbReference type="Rhea" id="RHEA:48228"/>
        <dbReference type="Rhea" id="RHEA-COMP:14681"/>
        <dbReference type="Rhea" id="RHEA-COMP:14684"/>
        <dbReference type="ChEBI" id="CHEBI:15378"/>
        <dbReference type="ChEBI" id="CHEBI:136912"/>
        <dbReference type="ChEBI" id="CHEBI:140656"/>
        <dbReference type="ChEBI" id="CHEBI:140657"/>
        <dbReference type="ChEBI" id="CHEBI:140660"/>
        <dbReference type="EC" id="2.3.1.269"/>
    </reaction>
</comment>
<dbReference type="InterPro" id="IPR036526">
    <property type="entry name" value="C-N_Hydrolase_sf"/>
</dbReference>
<evidence type="ECO:0000313" key="12">
    <source>
        <dbReference type="Proteomes" id="UP000094501"/>
    </source>
</evidence>
<dbReference type="UniPathway" id="UPA00666"/>
<evidence type="ECO:0000256" key="7">
    <source>
        <dbReference type="ARBA" id="ARBA00023136"/>
    </source>
</evidence>
<dbReference type="HAMAP" id="MF_01148">
    <property type="entry name" value="Lnt"/>
    <property type="match status" value="1"/>
</dbReference>
<keyword evidence="6 9" id="KW-1133">Transmembrane helix</keyword>
<feature type="transmembrane region" description="Helical" evidence="9">
    <location>
        <begin position="211"/>
        <end position="229"/>
    </location>
</feature>
<comment type="function">
    <text evidence="9">Catalyzes the phospholipid dependent N-acylation of the N-terminal cysteine of apolipoprotein, the last step in lipoprotein maturation.</text>
</comment>
<dbReference type="GO" id="GO:0042158">
    <property type="term" value="P:lipoprotein biosynthetic process"/>
    <property type="evidence" value="ECO:0007669"/>
    <property type="project" value="UniProtKB-UniRule"/>
</dbReference>
<keyword evidence="12" id="KW-1185">Reference proteome</keyword>
<dbReference type="GO" id="GO:0016410">
    <property type="term" value="F:N-acyltransferase activity"/>
    <property type="evidence" value="ECO:0007669"/>
    <property type="project" value="UniProtKB-UniRule"/>
</dbReference>
<organism evidence="11 12">
    <name type="scientific">Methyloceanibacter methanicus</name>
    <dbReference type="NCBI Taxonomy" id="1774968"/>
    <lineage>
        <taxon>Bacteria</taxon>
        <taxon>Pseudomonadati</taxon>
        <taxon>Pseudomonadota</taxon>
        <taxon>Alphaproteobacteria</taxon>
        <taxon>Hyphomicrobiales</taxon>
        <taxon>Hyphomicrobiaceae</taxon>
        <taxon>Methyloceanibacter</taxon>
    </lineage>
</organism>
<dbReference type="RefSeq" id="WP_069436738.1">
    <property type="nucleotide sequence ID" value="NZ_LPWG01000010.1"/>
</dbReference>
<dbReference type="OrthoDB" id="9804277at2"/>
<evidence type="ECO:0000256" key="3">
    <source>
        <dbReference type="ARBA" id="ARBA00022475"/>
    </source>
</evidence>
<feature type="transmembrane region" description="Helical" evidence="9">
    <location>
        <begin position="103"/>
        <end position="131"/>
    </location>
</feature>
<dbReference type="PANTHER" id="PTHR38686:SF1">
    <property type="entry name" value="APOLIPOPROTEIN N-ACYLTRANSFERASE"/>
    <property type="match status" value="1"/>
</dbReference>
<feature type="transmembrane region" description="Helical" evidence="9">
    <location>
        <begin position="138"/>
        <end position="157"/>
    </location>
</feature>
<keyword evidence="5 9" id="KW-0812">Transmembrane</keyword>
<dbReference type="Proteomes" id="UP000094501">
    <property type="component" value="Unassembled WGS sequence"/>
</dbReference>
<evidence type="ECO:0000259" key="10">
    <source>
        <dbReference type="PROSITE" id="PS50263"/>
    </source>
</evidence>
<evidence type="ECO:0000256" key="4">
    <source>
        <dbReference type="ARBA" id="ARBA00022679"/>
    </source>
</evidence>
<protein>
    <recommendedName>
        <fullName evidence="9">Apolipoprotein N-acyltransferase</fullName>
        <shortName evidence="9">ALP N-acyltransferase</shortName>
        <ecNumber evidence="9">2.3.1.269</ecNumber>
    </recommendedName>
</protein>
<proteinExistence type="inferred from homology"/>
<dbReference type="InterPro" id="IPR003010">
    <property type="entry name" value="C-N_Hydrolase"/>
</dbReference>
<dbReference type="GO" id="GO:0005886">
    <property type="term" value="C:plasma membrane"/>
    <property type="evidence" value="ECO:0007669"/>
    <property type="project" value="UniProtKB-SubCell"/>
</dbReference>
<evidence type="ECO:0000256" key="1">
    <source>
        <dbReference type="ARBA" id="ARBA00004651"/>
    </source>
</evidence>
<accession>A0A1E3W275</accession>
<keyword evidence="7 9" id="KW-0472">Membrane</keyword>
<keyword evidence="8 9" id="KW-0012">Acyltransferase</keyword>
<evidence type="ECO:0000256" key="6">
    <source>
        <dbReference type="ARBA" id="ARBA00022989"/>
    </source>
</evidence>
<dbReference type="CDD" id="cd07571">
    <property type="entry name" value="ALP_N-acyl_transferase"/>
    <property type="match status" value="1"/>
</dbReference>
<reference evidence="11 12" key="1">
    <citation type="journal article" date="2016" name="Environ. Microbiol.">
        <title>New Methyloceanibacter diversity from North Sea sediments includes methanotroph containing solely the soluble methane monooxygenase.</title>
        <authorList>
            <person name="Vekeman B."/>
            <person name="Kerckhof F.M."/>
            <person name="Cremers G."/>
            <person name="de Vos P."/>
            <person name="Vandamme P."/>
            <person name="Boon N."/>
            <person name="Op den Camp H.J."/>
            <person name="Heylen K."/>
        </authorList>
    </citation>
    <scope>NUCLEOTIDE SEQUENCE [LARGE SCALE GENOMIC DNA]</scope>
    <source>
        <strain evidence="11 12">R-67174</strain>
    </source>
</reference>
<comment type="subcellular location">
    <subcellularLocation>
        <location evidence="1 9">Cell membrane</location>
        <topology evidence="1 9">Multi-pass membrane protein</topology>
    </subcellularLocation>
</comment>
<name>A0A1E3W275_9HYPH</name>
<feature type="domain" description="CN hydrolase" evidence="10">
    <location>
        <begin position="248"/>
        <end position="504"/>
    </location>
</feature>
<evidence type="ECO:0000256" key="8">
    <source>
        <dbReference type="ARBA" id="ARBA00023315"/>
    </source>
</evidence>
<comment type="pathway">
    <text evidence="9">Protein modification; lipoprotein biosynthesis (N-acyl transfer).</text>
</comment>
<dbReference type="Pfam" id="PF20154">
    <property type="entry name" value="LNT_N"/>
    <property type="match status" value="1"/>
</dbReference>
<keyword evidence="4 9" id="KW-0808">Transferase</keyword>
<dbReference type="PANTHER" id="PTHR38686">
    <property type="entry name" value="APOLIPOPROTEIN N-ACYLTRANSFERASE"/>
    <property type="match status" value="1"/>
</dbReference>
<evidence type="ECO:0000256" key="9">
    <source>
        <dbReference type="HAMAP-Rule" id="MF_01148"/>
    </source>
</evidence>
<comment type="caution">
    <text evidence="11">The sequence shown here is derived from an EMBL/GenBank/DDBJ whole genome shotgun (WGS) entry which is preliminary data.</text>
</comment>
<dbReference type="EC" id="2.3.1.269" evidence="9"/>
<dbReference type="PROSITE" id="PS50263">
    <property type="entry name" value="CN_HYDROLASE"/>
    <property type="match status" value="1"/>
</dbReference>
<dbReference type="Gene3D" id="3.60.110.10">
    <property type="entry name" value="Carbon-nitrogen hydrolase"/>
    <property type="match status" value="1"/>
</dbReference>
<feature type="transmembrane region" description="Helical" evidence="9">
    <location>
        <begin position="177"/>
        <end position="199"/>
    </location>
</feature>
<dbReference type="STRING" id="1774968.AUC68_01895"/>
<dbReference type="Pfam" id="PF00795">
    <property type="entry name" value="CN_hydrolase"/>
    <property type="match status" value="1"/>
</dbReference>